<dbReference type="Gene3D" id="3.40.50.720">
    <property type="entry name" value="NAD(P)-binding Rossmann-like Domain"/>
    <property type="match status" value="1"/>
</dbReference>
<dbReference type="PANTHER" id="PTHR43677:SF11">
    <property type="entry name" value="ZINC-CONTAINING ALCOHOL DEHYDROGENASE"/>
    <property type="match status" value="1"/>
</dbReference>
<dbReference type="OrthoDB" id="809632at2759"/>
<reference evidence="3 4" key="1">
    <citation type="submission" date="2015-04" db="EMBL/GenBank/DDBJ databases">
        <title>Genome sequence of Ceratocystis platani, a major pathogen of plane trees.</title>
        <authorList>
            <person name="Belbahri L."/>
        </authorList>
    </citation>
    <scope>NUCLEOTIDE SEQUENCE [LARGE SCALE GENOMIC DNA]</scope>
    <source>
        <strain evidence="3 4">CFO</strain>
    </source>
</reference>
<dbReference type="GO" id="GO:0003960">
    <property type="term" value="F:quinone reductase (NADPH) activity"/>
    <property type="evidence" value="ECO:0007669"/>
    <property type="project" value="UniProtKB-EC"/>
</dbReference>
<dbReference type="InterPro" id="IPR011032">
    <property type="entry name" value="GroES-like_sf"/>
</dbReference>
<dbReference type="Pfam" id="PF00107">
    <property type="entry name" value="ADH_zinc_N"/>
    <property type="match status" value="1"/>
</dbReference>
<organism evidence="3 4">
    <name type="scientific">Ceratocystis fimbriata f. sp. platani</name>
    <dbReference type="NCBI Taxonomy" id="88771"/>
    <lineage>
        <taxon>Eukaryota</taxon>
        <taxon>Fungi</taxon>
        <taxon>Dikarya</taxon>
        <taxon>Ascomycota</taxon>
        <taxon>Pezizomycotina</taxon>
        <taxon>Sordariomycetes</taxon>
        <taxon>Hypocreomycetidae</taxon>
        <taxon>Microascales</taxon>
        <taxon>Ceratocystidaceae</taxon>
        <taxon>Ceratocystis</taxon>
    </lineage>
</organism>
<feature type="domain" description="Alcohol dehydrogenase-like C-terminal" evidence="2">
    <location>
        <begin position="153"/>
        <end position="269"/>
    </location>
</feature>
<sequence length="402" mass="43354">MLEITVDDWSAGPKVVESPPPGPASSSEIQVTLLATGLHQLVRSRASGRHYSSGSLPHRPGIDGVGIDTATGKHVYFSTLVSGHGSFAHTLNIPKNHAVLLPVDVDPCQAAVLMNPVMGTWMALTQRVDLDELRQRQPHGWSVLILGATSASGRMAVRVARALGAKKVVGAARSEKGLKAVPGLDAHVILNAEKPSATDFAQARGVDVVLDYVYGPYAEAYLRQLKTDTKLVYINIGALAGAEAAVPSSALRSNEVEIKGAGLGTTRIYEMDDDNDGIFSIAILDDEETAQQTKDREARTALSEDAFQALRQTYEPKRENGELHKALVLPLPKVVSKPEALAAVQAVEELYFYRRFEEAAQLAENIIVQRGGLDTETVELLRDYEARSRRRASGTGLGKMAM</sequence>
<evidence type="ECO:0000259" key="2">
    <source>
        <dbReference type="Pfam" id="PF00107"/>
    </source>
</evidence>
<comment type="caution">
    <text evidence="3">The sequence shown here is derived from an EMBL/GenBank/DDBJ whole genome shotgun (WGS) entry which is preliminary data.</text>
</comment>
<evidence type="ECO:0000313" key="4">
    <source>
        <dbReference type="Proteomes" id="UP000034841"/>
    </source>
</evidence>
<accession>A0A0F8CWX3</accession>
<dbReference type="SUPFAM" id="SSF50129">
    <property type="entry name" value="GroES-like"/>
    <property type="match status" value="1"/>
</dbReference>
<evidence type="ECO:0000256" key="1">
    <source>
        <dbReference type="SAM" id="MobiDB-lite"/>
    </source>
</evidence>
<dbReference type="InterPro" id="IPR013149">
    <property type="entry name" value="ADH-like_C"/>
</dbReference>
<dbReference type="EMBL" id="LBBL01000115">
    <property type="protein sequence ID" value="KKF95157.1"/>
    <property type="molecule type" value="Genomic_DNA"/>
</dbReference>
<dbReference type="InterPro" id="IPR036291">
    <property type="entry name" value="NAD(P)-bd_dom_sf"/>
</dbReference>
<gene>
    <name evidence="3" type="primary">Cryz</name>
    <name evidence="3" type="ORF">CFO_g2493</name>
</gene>
<dbReference type="Proteomes" id="UP000034841">
    <property type="component" value="Unassembled WGS sequence"/>
</dbReference>
<dbReference type="EC" id="1.6.5.5" evidence="3"/>
<dbReference type="PANTHER" id="PTHR43677">
    <property type="entry name" value="SHORT-CHAIN DEHYDROGENASE/REDUCTASE"/>
    <property type="match status" value="1"/>
</dbReference>
<feature type="region of interest" description="Disordered" evidence="1">
    <location>
        <begin position="1"/>
        <end position="26"/>
    </location>
</feature>
<keyword evidence="3" id="KW-0560">Oxidoreductase</keyword>
<dbReference type="InterPro" id="IPR051397">
    <property type="entry name" value="Zn-ADH-like_protein"/>
</dbReference>
<evidence type="ECO:0000313" key="3">
    <source>
        <dbReference type="EMBL" id="KKF95157.1"/>
    </source>
</evidence>
<dbReference type="SUPFAM" id="SSF51735">
    <property type="entry name" value="NAD(P)-binding Rossmann-fold domains"/>
    <property type="match status" value="1"/>
</dbReference>
<keyword evidence="4" id="KW-1185">Reference proteome</keyword>
<dbReference type="AlphaFoldDB" id="A0A0F8CWX3"/>
<name>A0A0F8CWX3_CERFI</name>
<proteinExistence type="predicted"/>
<protein>
    <submittedName>
        <fullName evidence="3">Quinone oxidoreductase</fullName>
        <ecNumber evidence="3">1.6.5.5</ecNumber>
    </submittedName>
</protein>
<dbReference type="Gene3D" id="3.90.180.10">
    <property type="entry name" value="Medium-chain alcohol dehydrogenases, catalytic domain"/>
    <property type="match status" value="1"/>
</dbReference>